<evidence type="ECO:0000256" key="3">
    <source>
        <dbReference type="ARBA" id="ARBA00022989"/>
    </source>
</evidence>
<dbReference type="EMBL" id="JAHQXF010000002">
    <property type="protein sequence ID" value="MBV0925085.1"/>
    <property type="molecule type" value="Genomic_DNA"/>
</dbReference>
<dbReference type="PANTHER" id="PTHR21419:SF23">
    <property type="entry name" value="PROTEIN DEFECTIVE IN EXINE FORMATION 1"/>
    <property type="match status" value="1"/>
</dbReference>
<evidence type="ECO:0000313" key="7">
    <source>
        <dbReference type="Proteomes" id="UP000766550"/>
    </source>
</evidence>
<dbReference type="InterPro" id="IPR015943">
    <property type="entry name" value="WD40/YVTN_repeat-like_dom_sf"/>
</dbReference>
<dbReference type="Gene3D" id="2.130.10.10">
    <property type="entry name" value="YVTN repeat-like/Quinoprotein amine dehydrogenase"/>
    <property type="match status" value="2"/>
</dbReference>
<dbReference type="Proteomes" id="UP000766550">
    <property type="component" value="Unassembled WGS sequence"/>
</dbReference>
<dbReference type="SUPFAM" id="SSF69318">
    <property type="entry name" value="Integrin alpha N-terminal domain"/>
    <property type="match status" value="1"/>
</dbReference>
<dbReference type="SMART" id="SM00564">
    <property type="entry name" value="PQQ"/>
    <property type="match status" value="5"/>
</dbReference>
<evidence type="ECO:0000313" key="6">
    <source>
        <dbReference type="EMBL" id="MBV0925085.1"/>
    </source>
</evidence>
<keyword evidence="7" id="KW-1185">Reference proteome</keyword>
<organism evidence="6 7">
    <name type="scientific">Haloarcula limicola</name>
    <dbReference type="NCBI Taxonomy" id="1429915"/>
    <lineage>
        <taxon>Archaea</taxon>
        <taxon>Methanobacteriati</taxon>
        <taxon>Methanobacteriota</taxon>
        <taxon>Stenosarchaea group</taxon>
        <taxon>Halobacteria</taxon>
        <taxon>Halobacteriales</taxon>
        <taxon>Haloarculaceae</taxon>
        <taxon>Haloarcula</taxon>
    </lineage>
</organism>
<dbReference type="Pfam" id="PF13360">
    <property type="entry name" value="PQQ_2"/>
    <property type="match status" value="2"/>
</dbReference>
<keyword evidence="4" id="KW-0472">Membrane</keyword>
<keyword evidence="3" id="KW-1133">Transmembrane helix</keyword>
<keyword evidence="2" id="KW-0812">Transmembrane</keyword>
<proteinExistence type="predicted"/>
<feature type="domain" description="Pyrrolo-quinoline quinone repeat" evidence="5">
    <location>
        <begin position="80"/>
        <end position="190"/>
    </location>
</feature>
<dbReference type="RefSeq" id="WP_162317925.1">
    <property type="nucleotide sequence ID" value="NZ_JAHQXF010000002.1"/>
</dbReference>
<dbReference type="InterPro" id="IPR002372">
    <property type="entry name" value="PQQ_rpt_dom"/>
</dbReference>
<reference evidence="6 7" key="1">
    <citation type="submission" date="2021-06" db="EMBL/GenBank/DDBJ databases">
        <title>New haloarchaea isolates fom saline soil.</title>
        <authorList>
            <person name="Duran-Viseras A."/>
            <person name="Sanchez-Porro C.S."/>
            <person name="Ventosa A."/>
        </authorList>
    </citation>
    <scope>NUCLEOTIDE SEQUENCE [LARGE SCALE GENOMIC DNA]</scope>
    <source>
        <strain evidence="6 7">JCM 183640</strain>
    </source>
</reference>
<dbReference type="OrthoDB" id="221432at2157"/>
<comment type="subcellular location">
    <subcellularLocation>
        <location evidence="1">Membrane</location>
        <topology evidence="1">Single-pass membrane protein</topology>
    </subcellularLocation>
</comment>
<sequence length="419" mass="43099">MRPRTLLAALLCCGALVGVVAAGVTADGGALTQAWSSDTVRDNEVNHHAVGVGPRGDVVVAPVAAVPNAEAIGPHSCSLVRLRPGDGATRWRWSVPAEDCFTHALTQPAVADVDGDGGMEVAVGTTQNALVVLDAASGTEQWRVPLSTYGYGQPAVGNVMGDAGPELVASDIEGTLVVARSNGTVAWRERTDMTVWAAPRLVDVEGDGATEIVLGGDEGVVAFEPNGTRRWRSGVRATTLAVDTEGRILAGNTARLVGLDGATGERLWAKNLEGASRVHDAGDADGDGDSEVYVGVSGNTILAVDTESGATEWRTSLGGGERRTTFAPRVADVDGDGTDDVVAITNGGTVVVLDGTTGEERAAYERNVPIWTFATPADLDGDGESEILVRYGDGRVVALDWTTAGGGALVVRPPATGAR</sequence>
<gene>
    <name evidence="6" type="ORF">KTS45_12850</name>
</gene>
<feature type="domain" description="Pyrrolo-quinoline quinone repeat" evidence="5">
    <location>
        <begin position="217"/>
        <end position="404"/>
    </location>
</feature>
<dbReference type="InterPro" id="IPR018391">
    <property type="entry name" value="PQQ_b-propeller_rpt"/>
</dbReference>
<evidence type="ECO:0000259" key="5">
    <source>
        <dbReference type="Pfam" id="PF13360"/>
    </source>
</evidence>
<evidence type="ECO:0000256" key="2">
    <source>
        <dbReference type="ARBA" id="ARBA00022692"/>
    </source>
</evidence>
<evidence type="ECO:0000256" key="1">
    <source>
        <dbReference type="ARBA" id="ARBA00004167"/>
    </source>
</evidence>
<dbReference type="InterPro" id="IPR045232">
    <property type="entry name" value="FAM234"/>
</dbReference>
<accession>A0A8J7Y5T8</accession>
<comment type="caution">
    <text evidence="6">The sequence shown here is derived from an EMBL/GenBank/DDBJ whole genome shotgun (WGS) entry which is preliminary data.</text>
</comment>
<dbReference type="InterPro" id="IPR028994">
    <property type="entry name" value="Integrin_alpha_N"/>
</dbReference>
<dbReference type="PANTHER" id="PTHR21419">
    <property type="match status" value="1"/>
</dbReference>
<name>A0A8J7Y5T8_9EURY</name>
<protein>
    <submittedName>
        <fullName evidence="6">PQQ-like beta-propeller repeat protein</fullName>
    </submittedName>
</protein>
<evidence type="ECO:0000256" key="4">
    <source>
        <dbReference type="ARBA" id="ARBA00023136"/>
    </source>
</evidence>
<dbReference type="GO" id="GO:0016020">
    <property type="term" value="C:membrane"/>
    <property type="evidence" value="ECO:0007669"/>
    <property type="project" value="UniProtKB-SubCell"/>
</dbReference>
<dbReference type="AlphaFoldDB" id="A0A8J7Y5T8"/>